<organism evidence="1 4">
    <name type="scientific">Lactobacillus selangorensis</name>
    <dbReference type="NCBI Taxonomy" id="81857"/>
    <lineage>
        <taxon>Bacteria</taxon>
        <taxon>Bacillati</taxon>
        <taxon>Bacillota</taxon>
        <taxon>Bacilli</taxon>
        <taxon>Lactobacillales</taxon>
        <taxon>Lactobacillaceae</taxon>
        <taxon>Lactobacillus</taxon>
    </lineage>
</organism>
<dbReference type="EMBL" id="JQAZ01000001">
    <property type="protein sequence ID" value="KRN34002.1"/>
    <property type="molecule type" value="Genomic_DNA"/>
</dbReference>
<keyword evidence="3" id="KW-1185">Reference proteome</keyword>
<evidence type="ECO:0000313" key="1">
    <source>
        <dbReference type="EMBL" id="KRN29469.1"/>
    </source>
</evidence>
<proteinExistence type="predicted"/>
<dbReference type="Gene3D" id="2.30.130.30">
    <property type="entry name" value="Hypothetical protein"/>
    <property type="match status" value="1"/>
</dbReference>
<dbReference type="SUPFAM" id="SSF88697">
    <property type="entry name" value="PUA domain-like"/>
    <property type="match status" value="1"/>
</dbReference>
<dbReference type="EMBL" id="JQAT01000001">
    <property type="protein sequence ID" value="KRN29469.1"/>
    <property type="molecule type" value="Genomic_DNA"/>
</dbReference>
<dbReference type="STRING" id="81857.IV38_GL000353"/>
<gene>
    <name evidence="1" type="ORF">IV38_GL000353</name>
    <name evidence="2" type="ORF">IV40_GL000315</name>
</gene>
<reference evidence="3 4" key="1">
    <citation type="journal article" date="2015" name="Genome Announc.">
        <title>Expanding the biotechnology potential of lactobacilli through comparative genomics of 213 strains and associated genera.</title>
        <authorList>
            <person name="Sun Z."/>
            <person name="Harris H.M."/>
            <person name="McCann A."/>
            <person name="Guo C."/>
            <person name="Argimon S."/>
            <person name="Zhang W."/>
            <person name="Yang X."/>
            <person name="Jeffery I.B."/>
            <person name="Cooney J.C."/>
            <person name="Kagawa T.F."/>
            <person name="Liu W."/>
            <person name="Song Y."/>
            <person name="Salvetti E."/>
            <person name="Wrobel A."/>
            <person name="Rasinkangas P."/>
            <person name="Parkhill J."/>
            <person name="Rea M.C."/>
            <person name="O'Sullivan O."/>
            <person name="Ritari J."/>
            <person name="Douillard F.P."/>
            <person name="Paul Ross R."/>
            <person name="Yang R."/>
            <person name="Briner A.E."/>
            <person name="Felis G.E."/>
            <person name="de Vos W.M."/>
            <person name="Barrangou R."/>
            <person name="Klaenhammer T.R."/>
            <person name="Caufield P.W."/>
            <person name="Cui Y."/>
            <person name="Zhang H."/>
            <person name="O'Toole P.W."/>
        </authorList>
    </citation>
    <scope>NUCLEOTIDE SEQUENCE [LARGE SCALE GENOMIC DNA]</scope>
    <source>
        <strain evidence="1 4">ATCC BAA-66</strain>
        <strain evidence="2 3">DSM 13344</strain>
    </source>
</reference>
<dbReference type="PATRIC" id="fig|81857.3.peg.358"/>
<evidence type="ECO:0000313" key="3">
    <source>
        <dbReference type="Proteomes" id="UP000051645"/>
    </source>
</evidence>
<protein>
    <recommendedName>
        <fullName evidence="5">ASCH domain-containing protein</fullName>
    </recommendedName>
</protein>
<evidence type="ECO:0000313" key="4">
    <source>
        <dbReference type="Proteomes" id="UP000051751"/>
    </source>
</evidence>
<dbReference type="Proteomes" id="UP000051751">
    <property type="component" value="Unassembled WGS sequence"/>
</dbReference>
<evidence type="ECO:0000313" key="2">
    <source>
        <dbReference type="EMBL" id="KRN34002.1"/>
    </source>
</evidence>
<sequence length="113" mass="12817">MLLDQYNFSQITGGHERIVARLYDDTTSRIKQNDLIFFTVLPDRNKRLVVIAQDLKQFPNFKELFAHYTAQEVGGAPGESAEELATNMARYYTPEQINENGVIAIRVNPVASL</sequence>
<name>A0A0R2FWY0_9LACO</name>
<comment type="caution">
    <text evidence="1">The sequence shown here is derived from an EMBL/GenBank/DDBJ whole genome shotgun (WGS) entry which is preliminary data.</text>
</comment>
<dbReference type="AlphaFoldDB" id="A0A0R2FWY0"/>
<accession>A0A0R2FWY0</accession>
<dbReference type="Proteomes" id="UP000051645">
    <property type="component" value="Unassembled WGS sequence"/>
</dbReference>
<evidence type="ECO:0008006" key="5">
    <source>
        <dbReference type="Google" id="ProtNLM"/>
    </source>
</evidence>
<dbReference type="InterPro" id="IPR015947">
    <property type="entry name" value="PUA-like_sf"/>
</dbReference>